<evidence type="ECO:0000259" key="1">
    <source>
        <dbReference type="Pfam" id="PF13409"/>
    </source>
</evidence>
<proteinExistence type="predicted"/>
<dbReference type="InterPro" id="IPR036282">
    <property type="entry name" value="Glutathione-S-Trfase_C_sf"/>
</dbReference>
<dbReference type="InterPro" id="IPR054416">
    <property type="entry name" value="GST_UstS-like_C"/>
</dbReference>
<dbReference type="Proteomes" id="UP000249363">
    <property type="component" value="Unassembled WGS sequence"/>
</dbReference>
<dbReference type="STRING" id="1196081.A0A364KVP0"/>
<dbReference type="EMBL" id="MIKG01000006">
    <property type="protein sequence ID" value="RAO67622.1"/>
    <property type="molecule type" value="Genomic_DNA"/>
</dbReference>
<comment type="caution">
    <text evidence="3">The sequence shown here is derived from an EMBL/GenBank/DDBJ whole genome shotgun (WGS) entry which is preliminary data.</text>
</comment>
<keyword evidence="4" id="KW-1185">Reference proteome</keyword>
<evidence type="ECO:0000313" key="3">
    <source>
        <dbReference type="EMBL" id="RAO67622.1"/>
    </source>
</evidence>
<dbReference type="AlphaFoldDB" id="A0A364KVP0"/>
<dbReference type="SUPFAM" id="SSF52833">
    <property type="entry name" value="Thioredoxin-like"/>
    <property type="match status" value="1"/>
</dbReference>
<evidence type="ECO:0000313" key="4">
    <source>
        <dbReference type="Proteomes" id="UP000249363"/>
    </source>
</evidence>
<name>A0A364KVP0_TALAM</name>
<feature type="domain" description="Glutathione S-transferase UstS-like C-terminal" evidence="2">
    <location>
        <begin position="185"/>
        <end position="270"/>
    </location>
</feature>
<reference evidence="3 4" key="1">
    <citation type="journal article" date="2017" name="Biotechnol. Biofuels">
        <title>Differential beta-glucosidase expression as a function of carbon source availability in Talaromyces amestolkiae: a genomic and proteomic approach.</title>
        <authorList>
            <person name="de Eugenio L.I."/>
            <person name="Mendez-Liter J.A."/>
            <person name="Nieto-Dominguez M."/>
            <person name="Alonso L."/>
            <person name="Gil-Munoz J."/>
            <person name="Barriuso J."/>
            <person name="Prieto A."/>
            <person name="Martinez M.J."/>
        </authorList>
    </citation>
    <scope>NUCLEOTIDE SEQUENCE [LARGE SCALE GENOMIC DNA]</scope>
    <source>
        <strain evidence="3 4">CIB</strain>
    </source>
</reference>
<dbReference type="Pfam" id="PF22041">
    <property type="entry name" value="GST_C_7"/>
    <property type="match status" value="1"/>
</dbReference>
<dbReference type="InterPro" id="IPR004045">
    <property type="entry name" value="Glutathione_S-Trfase_N"/>
</dbReference>
<evidence type="ECO:0000259" key="2">
    <source>
        <dbReference type="Pfam" id="PF22041"/>
    </source>
</evidence>
<dbReference type="RefSeq" id="XP_040732138.1">
    <property type="nucleotide sequence ID" value="XM_040875912.1"/>
</dbReference>
<feature type="domain" description="GST N-terminal" evidence="1">
    <location>
        <begin position="24"/>
        <end position="98"/>
    </location>
</feature>
<dbReference type="SUPFAM" id="SSF47616">
    <property type="entry name" value="GST C-terminal domain-like"/>
    <property type="match status" value="1"/>
</dbReference>
<accession>A0A364KVP0</accession>
<dbReference type="Pfam" id="PF13409">
    <property type="entry name" value="GST_N_2"/>
    <property type="match status" value="1"/>
</dbReference>
<sequence length="274" mass="30673">MAAPSKPLDSLVLYDIHTRIACAPNPWKSRLALNSKGIAYSTTWIPLPDIPNVRRALDVPPCHHNVDGTGYYTLPILIDPNTNTKIGDSFDIAVYLQKTYPASGVGDLFPPQKLDFVFDRWSAILGSFSKSKDIEYGNYSDFNAQVEAAFTAYFALTMENLPLHPDTAEVTKAEYVSRAGLTSWDDFTMKREQREKMNKSLHGMLGELGKLFSRDMSGPFLLGKQVSYADFIVGGWLRLLSVSLPDKEWEEVRACHGGIYGRLHDGLEKYAEVK</sequence>
<dbReference type="OrthoDB" id="4951845at2759"/>
<dbReference type="InterPro" id="IPR036249">
    <property type="entry name" value="Thioredoxin-like_sf"/>
</dbReference>
<gene>
    <name evidence="3" type="ORF">BHQ10_003634</name>
</gene>
<protein>
    <submittedName>
        <fullName evidence="3">Uncharacterized protein</fullName>
    </submittedName>
</protein>
<dbReference type="GeneID" id="63792850"/>
<dbReference type="Gene3D" id="1.20.1050.10">
    <property type="match status" value="1"/>
</dbReference>
<organism evidence="3 4">
    <name type="scientific">Talaromyces amestolkiae</name>
    <dbReference type="NCBI Taxonomy" id="1196081"/>
    <lineage>
        <taxon>Eukaryota</taxon>
        <taxon>Fungi</taxon>
        <taxon>Dikarya</taxon>
        <taxon>Ascomycota</taxon>
        <taxon>Pezizomycotina</taxon>
        <taxon>Eurotiomycetes</taxon>
        <taxon>Eurotiomycetidae</taxon>
        <taxon>Eurotiales</taxon>
        <taxon>Trichocomaceae</taxon>
        <taxon>Talaromyces</taxon>
        <taxon>Talaromyces sect. Talaromyces</taxon>
    </lineage>
</organism>
<dbReference type="Gene3D" id="3.40.30.10">
    <property type="entry name" value="Glutaredoxin"/>
    <property type="match status" value="1"/>
</dbReference>